<dbReference type="Pfam" id="PF07332">
    <property type="entry name" value="Phage_holin_3_6"/>
    <property type="match status" value="1"/>
</dbReference>
<dbReference type="Proteomes" id="UP000515240">
    <property type="component" value="Chromosome"/>
</dbReference>
<proteinExistence type="predicted"/>
<evidence type="ECO:0000256" key="1">
    <source>
        <dbReference type="SAM" id="Phobius"/>
    </source>
</evidence>
<dbReference type="InterPro" id="IPR009937">
    <property type="entry name" value="Phage_holin_3_6"/>
</dbReference>
<feature type="transmembrane region" description="Helical" evidence="1">
    <location>
        <begin position="81"/>
        <end position="104"/>
    </location>
</feature>
<dbReference type="RefSeq" id="WP_182323143.1">
    <property type="nucleotide sequence ID" value="NZ_CP058554.1"/>
</dbReference>
<name>A0A7G5EIX8_9BURK</name>
<keyword evidence="1" id="KW-0812">Transmembrane</keyword>
<organism evidence="2 3">
    <name type="scientific">Comamonas piscis</name>
    <dbReference type="NCBI Taxonomy" id="1562974"/>
    <lineage>
        <taxon>Bacteria</taxon>
        <taxon>Pseudomonadati</taxon>
        <taxon>Pseudomonadota</taxon>
        <taxon>Betaproteobacteria</taxon>
        <taxon>Burkholderiales</taxon>
        <taxon>Comamonadaceae</taxon>
        <taxon>Comamonas</taxon>
    </lineage>
</organism>
<keyword evidence="1" id="KW-0472">Membrane</keyword>
<feature type="transmembrane region" description="Helical" evidence="1">
    <location>
        <begin position="45"/>
        <end position="75"/>
    </location>
</feature>
<accession>A0A7G5EIX8</accession>
<dbReference type="EMBL" id="CP058554">
    <property type="protein sequence ID" value="QMV73953.1"/>
    <property type="molecule type" value="Genomic_DNA"/>
</dbReference>
<protein>
    <submittedName>
        <fullName evidence="2">Phage holin family protein</fullName>
    </submittedName>
</protein>
<reference evidence="2 3" key="1">
    <citation type="journal article" date="2020" name="G3 (Bethesda)">
        <title>CeMbio - The Caenorhabditis elegans Microbiome Resource.</title>
        <authorList>
            <person name="Dirksen P."/>
            <person name="Assie A."/>
            <person name="Zimmermann J."/>
            <person name="Zhang F."/>
            <person name="Tietje A.M."/>
            <person name="Marsh S.A."/>
            <person name="Felix M.A."/>
            <person name="Shapira M."/>
            <person name="Kaleta C."/>
            <person name="Schulenburg H."/>
            <person name="Samuel B."/>
        </authorList>
    </citation>
    <scope>NUCLEOTIDE SEQUENCE [LARGE SCALE GENOMIC DNA]</scope>
    <source>
        <strain evidence="2 3">BIGb0172</strain>
    </source>
</reference>
<dbReference type="KEGG" id="cpis:HS961_14525"/>
<keyword evidence="1" id="KW-1133">Transmembrane helix</keyword>
<sequence>MNWLSVLGVDDMLARFRALLSESAIAAEDRMDLLAIEWQEQKKNLIWLVLMGLVVAGLTIVALTVLSGAIIISFWDTPNRMLATWLVAGVWLVLWLGVLAFIYLTTKKAANPFRLTKTVLRQDWQAVKGRLK</sequence>
<dbReference type="AlphaFoldDB" id="A0A7G5EIX8"/>
<gene>
    <name evidence="2" type="ORF">HS961_14525</name>
</gene>
<evidence type="ECO:0000313" key="2">
    <source>
        <dbReference type="EMBL" id="QMV73953.1"/>
    </source>
</evidence>
<evidence type="ECO:0000313" key="3">
    <source>
        <dbReference type="Proteomes" id="UP000515240"/>
    </source>
</evidence>
<keyword evidence="3" id="KW-1185">Reference proteome</keyword>